<feature type="region of interest" description="Disordered" evidence="8">
    <location>
        <begin position="1"/>
        <end position="94"/>
    </location>
</feature>
<feature type="transmembrane region" description="Helical" evidence="9">
    <location>
        <begin position="170"/>
        <end position="188"/>
    </location>
</feature>
<comment type="subcellular location">
    <subcellularLocation>
        <location evidence="1">Cell membrane</location>
        <topology evidence="1">Multi-pass membrane protein</topology>
    </subcellularLocation>
</comment>
<gene>
    <name evidence="10" type="ORF">NESM_000325000</name>
</gene>
<dbReference type="InterPro" id="IPR002293">
    <property type="entry name" value="AA/rel_permease1"/>
</dbReference>
<dbReference type="AlphaFoldDB" id="A0AAW0EML6"/>
<dbReference type="EMBL" id="JAECZO010000031">
    <property type="protein sequence ID" value="KAK7194118.1"/>
    <property type="molecule type" value="Genomic_DNA"/>
</dbReference>
<name>A0AAW0EML6_9TRYP</name>
<dbReference type="PANTHER" id="PTHR45826:SF2">
    <property type="entry name" value="AMINO ACID TRANSPORTER"/>
    <property type="match status" value="1"/>
</dbReference>
<evidence type="ECO:0000256" key="7">
    <source>
        <dbReference type="ARBA" id="ARBA00024041"/>
    </source>
</evidence>
<keyword evidence="2" id="KW-0813">Transport</keyword>
<evidence type="ECO:0000256" key="9">
    <source>
        <dbReference type="SAM" id="Phobius"/>
    </source>
</evidence>
<keyword evidence="4 9" id="KW-0812">Transmembrane</keyword>
<evidence type="ECO:0000256" key="5">
    <source>
        <dbReference type="ARBA" id="ARBA00022989"/>
    </source>
</evidence>
<feature type="region of interest" description="Disordered" evidence="8">
    <location>
        <begin position="544"/>
        <end position="578"/>
    </location>
</feature>
<keyword evidence="3" id="KW-1003">Cell membrane</keyword>
<dbReference type="GO" id="GO:0015203">
    <property type="term" value="F:polyamine transmembrane transporter activity"/>
    <property type="evidence" value="ECO:0007669"/>
    <property type="project" value="UniProtKB-ARBA"/>
</dbReference>
<feature type="transmembrane region" description="Helical" evidence="9">
    <location>
        <begin position="505"/>
        <end position="526"/>
    </location>
</feature>
<reference evidence="10 11" key="1">
    <citation type="journal article" date="2021" name="MBio">
        <title>A New Model Trypanosomatid, Novymonas esmeraldas: Genomic Perception of Its 'Candidatus Pandoraea novymonadis' Endosymbiont.</title>
        <authorList>
            <person name="Zakharova A."/>
            <person name="Saura A."/>
            <person name="Butenko A."/>
            <person name="Podesvova L."/>
            <person name="Warmusova S."/>
            <person name="Kostygov A.Y."/>
            <person name="Nenarokova A."/>
            <person name="Lukes J."/>
            <person name="Opperdoes F.R."/>
            <person name="Yurchenko V."/>
        </authorList>
    </citation>
    <scope>NUCLEOTIDE SEQUENCE [LARGE SCALE GENOMIC DNA]</scope>
    <source>
        <strain evidence="10 11">E262AT.01</strain>
    </source>
</reference>
<evidence type="ECO:0000256" key="4">
    <source>
        <dbReference type="ARBA" id="ARBA00022692"/>
    </source>
</evidence>
<keyword evidence="6 9" id="KW-0472">Membrane</keyword>
<feature type="transmembrane region" description="Helical" evidence="9">
    <location>
        <begin position="98"/>
        <end position="118"/>
    </location>
</feature>
<comment type="similarity">
    <text evidence="7">Belongs to the amino acid-polyamine-organocation (APC) superfamily. Polyamine:cation symporter (PHS) (TC 2.A.3.12) family.</text>
</comment>
<dbReference type="Pfam" id="PF13520">
    <property type="entry name" value="AA_permease_2"/>
    <property type="match status" value="1"/>
</dbReference>
<feature type="transmembrane region" description="Helical" evidence="9">
    <location>
        <begin position="124"/>
        <end position="149"/>
    </location>
</feature>
<evidence type="ECO:0000256" key="8">
    <source>
        <dbReference type="SAM" id="MobiDB-lite"/>
    </source>
</evidence>
<organism evidence="10 11">
    <name type="scientific">Novymonas esmeraldas</name>
    <dbReference type="NCBI Taxonomy" id="1808958"/>
    <lineage>
        <taxon>Eukaryota</taxon>
        <taxon>Discoba</taxon>
        <taxon>Euglenozoa</taxon>
        <taxon>Kinetoplastea</taxon>
        <taxon>Metakinetoplastina</taxon>
        <taxon>Trypanosomatida</taxon>
        <taxon>Trypanosomatidae</taxon>
        <taxon>Novymonas</taxon>
    </lineage>
</organism>
<accession>A0AAW0EML6</accession>
<feature type="transmembrane region" description="Helical" evidence="9">
    <location>
        <begin position="313"/>
        <end position="334"/>
    </location>
</feature>
<keyword evidence="11" id="KW-1185">Reference proteome</keyword>
<proteinExistence type="inferred from homology"/>
<keyword evidence="5 9" id="KW-1133">Transmembrane helix</keyword>
<evidence type="ECO:0000256" key="2">
    <source>
        <dbReference type="ARBA" id="ARBA00022448"/>
    </source>
</evidence>
<evidence type="ECO:0000313" key="11">
    <source>
        <dbReference type="Proteomes" id="UP001430356"/>
    </source>
</evidence>
<feature type="compositionally biased region" description="Low complexity" evidence="8">
    <location>
        <begin position="57"/>
        <end position="69"/>
    </location>
</feature>
<dbReference type="InterPro" id="IPR044566">
    <property type="entry name" value="RMV1-like"/>
</dbReference>
<dbReference type="Proteomes" id="UP001430356">
    <property type="component" value="Unassembled WGS sequence"/>
</dbReference>
<feature type="transmembrane region" description="Helical" evidence="9">
    <location>
        <begin position="417"/>
        <end position="439"/>
    </location>
</feature>
<feature type="transmembrane region" description="Helical" evidence="9">
    <location>
        <begin position="360"/>
        <end position="381"/>
    </location>
</feature>
<dbReference type="GO" id="GO:0005886">
    <property type="term" value="C:plasma membrane"/>
    <property type="evidence" value="ECO:0007669"/>
    <property type="project" value="UniProtKB-SubCell"/>
</dbReference>
<dbReference type="PANTHER" id="PTHR45826">
    <property type="entry name" value="POLYAMINE TRANSPORTER PUT1"/>
    <property type="match status" value="1"/>
</dbReference>
<evidence type="ECO:0000256" key="6">
    <source>
        <dbReference type="ARBA" id="ARBA00023136"/>
    </source>
</evidence>
<feature type="transmembrane region" description="Helical" evidence="9">
    <location>
        <begin position="445"/>
        <end position="460"/>
    </location>
</feature>
<protein>
    <submittedName>
        <fullName evidence="10">Amino acid permease/transporter</fullName>
    </submittedName>
</protein>
<sequence length="578" mass="61669">MDKYGPNQIVRQFYEHPPRSHLYRPASADGDHLITGATPADGAAAPPRRAAGEEDAAAASTDASTDRGSPLAYATKTDGASMSEPSLEEAAPPQRRTLSTLLLTGLMYTFTISGAYGIEESVMGGGALLTIVCILVFPVIMGAPTALVVAELGSAVPSNAGFLMWIKLSFHRTVYLSMAIMSLIYIAVDNALYPAMFSEYFCSAVSCSDTEAKCLRVGMLLVTYVLNMLGVEAVGVASVVLTVLTAAPFLLMFLQQQLTTGFYVNWPAVATIPKSVRWTTFISTASWCLSGLEQAGAVVEEVEDPQRTLIGSLIPLMGLAVITYVPPILTGASISTGPIDLSEWTTGYWTQVSFQVGGDVLKFITVAGGILSAFGLSLSALCTTTRIISGMALTEAFPGEVGVWLSRRNMRFGTYHWTLTLNTILTGIFSTVLGFGVLVQVDQCIYGIRVIAIIISFYRFRTLYPHLPRPFRIPFGGWRLHLMMGVALASSAALVIISLCEETLTVVLCAAVVGGSCLASLLYCHFVRRHDFAGRIVTFVALSSSDGHRSSGGDADADADADATMHPTQSDPGAATRE</sequence>
<evidence type="ECO:0000256" key="1">
    <source>
        <dbReference type="ARBA" id="ARBA00004651"/>
    </source>
</evidence>
<evidence type="ECO:0000256" key="3">
    <source>
        <dbReference type="ARBA" id="ARBA00022475"/>
    </source>
</evidence>
<feature type="transmembrane region" description="Helical" evidence="9">
    <location>
        <begin position="233"/>
        <end position="254"/>
    </location>
</feature>
<dbReference type="Gene3D" id="1.20.1740.10">
    <property type="entry name" value="Amino acid/polyamine transporter I"/>
    <property type="match status" value="1"/>
</dbReference>
<feature type="compositionally biased region" description="Low complexity" evidence="8">
    <location>
        <begin position="35"/>
        <end position="49"/>
    </location>
</feature>
<feature type="transmembrane region" description="Helical" evidence="9">
    <location>
        <begin position="480"/>
        <end position="499"/>
    </location>
</feature>
<comment type="caution">
    <text evidence="10">The sequence shown here is derived from an EMBL/GenBank/DDBJ whole genome shotgun (WGS) entry which is preliminary data.</text>
</comment>
<evidence type="ECO:0000313" key="10">
    <source>
        <dbReference type="EMBL" id="KAK7194118.1"/>
    </source>
</evidence>